<reference evidence="5" key="1">
    <citation type="submission" date="2025-08" db="UniProtKB">
        <authorList>
            <consortium name="RefSeq"/>
        </authorList>
    </citation>
    <scope>IDENTIFICATION</scope>
    <source>
        <tissue evidence="5">Leaf</tissue>
    </source>
</reference>
<keyword evidence="4" id="KW-1185">Reference proteome</keyword>
<dbReference type="GeneID" id="106778641"/>
<dbReference type="RefSeq" id="XP_014522110.1">
    <property type="nucleotide sequence ID" value="XM_014666624.1"/>
</dbReference>
<dbReference type="InterPro" id="IPR001878">
    <property type="entry name" value="Znf_CCHC"/>
</dbReference>
<dbReference type="PROSITE" id="PS50158">
    <property type="entry name" value="ZF_CCHC"/>
    <property type="match status" value="1"/>
</dbReference>
<evidence type="ECO:0000256" key="2">
    <source>
        <dbReference type="SAM" id="MobiDB-lite"/>
    </source>
</evidence>
<feature type="compositionally biased region" description="Polar residues" evidence="2">
    <location>
        <begin position="174"/>
        <end position="185"/>
    </location>
</feature>
<feature type="compositionally biased region" description="Basic and acidic residues" evidence="2">
    <location>
        <begin position="186"/>
        <end position="197"/>
    </location>
</feature>
<dbReference type="STRING" id="3916.A0A1S3VUX2"/>
<protein>
    <submittedName>
        <fullName evidence="5">Uncharacterized protein LOC106778641</fullName>
    </submittedName>
</protein>
<dbReference type="SMART" id="SM00343">
    <property type="entry name" value="ZnF_C2HC"/>
    <property type="match status" value="2"/>
</dbReference>
<dbReference type="GO" id="GO:0008270">
    <property type="term" value="F:zinc ion binding"/>
    <property type="evidence" value="ECO:0007669"/>
    <property type="project" value="UniProtKB-KW"/>
</dbReference>
<keyword evidence="1" id="KW-0862">Zinc</keyword>
<dbReference type="KEGG" id="vra:106778641"/>
<evidence type="ECO:0000313" key="5">
    <source>
        <dbReference type="RefSeq" id="XP_014522110.1"/>
    </source>
</evidence>
<sequence>MNDFLRHHPVEFNGKVTPDEADDWICKLEKIFDVIECTEGQKLVFATYMLAGEAEYWWRGMWRGMDARGEVATWVDFRNKFLERYFPISAKQERERQFLALQQGNMSVQEYKERFEYLARFYTQDLPEEWKCRRFEQGFRHQILKPLIHLKIKDFPELVEQALVAERLDESTRVMRNQKGNSSGDKSQRKPYDRPPQDKPGMLKCFACGGDHLRRNCPTFPNANKDMRTCYTCNKQGHISRDCPQKKTFNGTYQKPNNGERPQAAGRVFAMIGEEPKSSGNLIPDI</sequence>
<dbReference type="InterPro" id="IPR036875">
    <property type="entry name" value="Znf_CCHC_sf"/>
</dbReference>
<gene>
    <name evidence="5" type="primary">LOC106778641</name>
</gene>
<dbReference type="SUPFAM" id="SSF57756">
    <property type="entry name" value="Retrovirus zinc finger-like domains"/>
    <property type="match status" value="1"/>
</dbReference>
<dbReference type="InterPro" id="IPR005162">
    <property type="entry name" value="Retrotrans_gag_dom"/>
</dbReference>
<dbReference type="Gene3D" id="4.10.60.10">
    <property type="entry name" value="Zinc finger, CCHC-type"/>
    <property type="match status" value="1"/>
</dbReference>
<keyword evidence="1" id="KW-0479">Metal-binding</keyword>
<keyword evidence="1" id="KW-0863">Zinc-finger</keyword>
<accession>A0A1S3VUX2</accession>
<dbReference type="PANTHER" id="PTHR34482:SF49">
    <property type="entry name" value="RETROTRANSPOSON GAG DOMAIN-CONTAINING PROTEIN"/>
    <property type="match status" value="1"/>
</dbReference>
<dbReference type="OrthoDB" id="1434839at2759"/>
<proteinExistence type="predicted"/>
<name>A0A1S3VUX2_VIGRR</name>
<evidence type="ECO:0000259" key="3">
    <source>
        <dbReference type="PROSITE" id="PS50158"/>
    </source>
</evidence>
<dbReference type="GO" id="GO:0003676">
    <property type="term" value="F:nucleic acid binding"/>
    <property type="evidence" value="ECO:0007669"/>
    <property type="project" value="InterPro"/>
</dbReference>
<feature type="domain" description="CCHC-type" evidence="3">
    <location>
        <begin position="230"/>
        <end position="245"/>
    </location>
</feature>
<organism evidence="4 5">
    <name type="scientific">Vigna radiata var. radiata</name>
    <name type="common">Mung bean</name>
    <name type="synonym">Phaseolus aureus</name>
    <dbReference type="NCBI Taxonomy" id="3916"/>
    <lineage>
        <taxon>Eukaryota</taxon>
        <taxon>Viridiplantae</taxon>
        <taxon>Streptophyta</taxon>
        <taxon>Embryophyta</taxon>
        <taxon>Tracheophyta</taxon>
        <taxon>Spermatophyta</taxon>
        <taxon>Magnoliopsida</taxon>
        <taxon>eudicotyledons</taxon>
        <taxon>Gunneridae</taxon>
        <taxon>Pentapetalae</taxon>
        <taxon>rosids</taxon>
        <taxon>fabids</taxon>
        <taxon>Fabales</taxon>
        <taxon>Fabaceae</taxon>
        <taxon>Papilionoideae</taxon>
        <taxon>50 kb inversion clade</taxon>
        <taxon>NPAAA clade</taxon>
        <taxon>indigoferoid/millettioid clade</taxon>
        <taxon>Phaseoleae</taxon>
        <taxon>Vigna</taxon>
    </lineage>
</organism>
<dbReference type="PANTHER" id="PTHR34482">
    <property type="entry name" value="DNA DAMAGE-INDUCIBLE PROTEIN 1-LIKE"/>
    <property type="match status" value="1"/>
</dbReference>
<dbReference type="AlphaFoldDB" id="A0A1S3VUX2"/>
<feature type="region of interest" description="Disordered" evidence="2">
    <location>
        <begin position="173"/>
        <end position="198"/>
    </location>
</feature>
<dbReference type="Proteomes" id="UP000087766">
    <property type="component" value="Unplaced"/>
</dbReference>
<evidence type="ECO:0000313" key="4">
    <source>
        <dbReference type="Proteomes" id="UP000087766"/>
    </source>
</evidence>
<dbReference type="Pfam" id="PF03732">
    <property type="entry name" value="Retrotrans_gag"/>
    <property type="match status" value="1"/>
</dbReference>
<evidence type="ECO:0000256" key="1">
    <source>
        <dbReference type="PROSITE-ProRule" id="PRU00047"/>
    </source>
</evidence>
<dbReference type="Pfam" id="PF00098">
    <property type="entry name" value="zf-CCHC"/>
    <property type="match status" value="1"/>
</dbReference>